<dbReference type="OrthoDB" id="10435993at2759"/>
<accession>A0A8J6C5G5</accession>
<reference evidence="1" key="1">
    <citation type="submission" date="2021-05" db="EMBL/GenBank/DDBJ databases">
        <title>The genome of the haptophyte Pavlova lutheri (Diacronema luteri, Pavlovales) - a model for lipid biosynthesis in eukaryotic algae.</title>
        <authorList>
            <person name="Hulatt C.J."/>
            <person name="Posewitz M.C."/>
        </authorList>
    </citation>
    <scope>NUCLEOTIDE SEQUENCE</scope>
    <source>
        <strain evidence="1">NIVA-4/92</strain>
    </source>
</reference>
<dbReference type="EMBL" id="JAGTXO010000020">
    <property type="protein sequence ID" value="KAG8462592.1"/>
    <property type="molecule type" value="Genomic_DNA"/>
</dbReference>
<dbReference type="Proteomes" id="UP000751190">
    <property type="component" value="Unassembled WGS sequence"/>
</dbReference>
<keyword evidence="2" id="KW-1185">Reference proteome</keyword>
<gene>
    <name evidence="1" type="ORF">KFE25_010417</name>
</gene>
<sequence length="283" mass="29984">MATRATRLSRRWAATLAGESAAAASAPRVFINLVVERGFMVYPPDPVWRSSYEARAEAWHHAYRQEYPKAFFDKLDPRAAPRSSYLAAIERVLAQHEGAPNPHDADERSFKRQLTRRLYLLARYAPPGGGERRNGDDGGWAFPRAEMSATDGSVTMRSAVLALARAQLGPQLKVLHLSRAPIAHLPSAAPTAAAADAAADGGHGGGGGVGGGGGGGGGGGAGGAALLDVYFKLKHVVGNAQPGDRAEPLYAEWADFAWLTKEEALERLRGQPVAALASRMLLD</sequence>
<comment type="caution">
    <text evidence="1">The sequence shown here is derived from an EMBL/GenBank/DDBJ whole genome shotgun (WGS) entry which is preliminary data.</text>
</comment>
<name>A0A8J6C5G5_DIALT</name>
<protein>
    <submittedName>
        <fullName evidence="1">Uncharacterized protein</fullName>
    </submittedName>
</protein>
<dbReference type="GO" id="GO:0003735">
    <property type="term" value="F:structural constituent of ribosome"/>
    <property type="evidence" value="ECO:0007669"/>
    <property type="project" value="InterPro"/>
</dbReference>
<dbReference type="PANTHER" id="PTHR13124:SF12">
    <property type="entry name" value="LARGE RIBOSOMAL SUBUNIT PROTEIN ML46"/>
    <property type="match status" value="1"/>
</dbReference>
<dbReference type="AlphaFoldDB" id="A0A8J6C5G5"/>
<evidence type="ECO:0000313" key="1">
    <source>
        <dbReference type="EMBL" id="KAG8462592.1"/>
    </source>
</evidence>
<organism evidence="1 2">
    <name type="scientific">Diacronema lutheri</name>
    <name type="common">Unicellular marine alga</name>
    <name type="synonym">Monochrysis lutheri</name>
    <dbReference type="NCBI Taxonomy" id="2081491"/>
    <lineage>
        <taxon>Eukaryota</taxon>
        <taxon>Haptista</taxon>
        <taxon>Haptophyta</taxon>
        <taxon>Pavlovophyceae</taxon>
        <taxon>Pavlovales</taxon>
        <taxon>Pavlovaceae</taxon>
        <taxon>Diacronema</taxon>
    </lineage>
</organism>
<proteinExistence type="predicted"/>
<dbReference type="PANTHER" id="PTHR13124">
    <property type="entry name" value="39S RIBOSOMAL PROTEIN L46, MITOCHONDRIAL PRECURSOR-RELATED"/>
    <property type="match status" value="1"/>
</dbReference>
<dbReference type="GO" id="GO:0005762">
    <property type="term" value="C:mitochondrial large ribosomal subunit"/>
    <property type="evidence" value="ECO:0007669"/>
    <property type="project" value="TreeGrafter"/>
</dbReference>
<dbReference type="InterPro" id="IPR040008">
    <property type="entry name" value="Ribosomal_mL46"/>
</dbReference>
<dbReference type="Gene3D" id="3.90.79.10">
    <property type="entry name" value="Nucleoside Triphosphate Pyrophosphohydrolase"/>
    <property type="match status" value="1"/>
</dbReference>
<evidence type="ECO:0000313" key="2">
    <source>
        <dbReference type="Proteomes" id="UP000751190"/>
    </source>
</evidence>